<dbReference type="STRING" id="1045775.SAMN05216378_0540"/>
<organism evidence="3 4">
    <name type="scientific">Paenibacillus catalpae</name>
    <dbReference type="NCBI Taxonomy" id="1045775"/>
    <lineage>
        <taxon>Bacteria</taxon>
        <taxon>Bacillati</taxon>
        <taxon>Bacillota</taxon>
        <taxon>Bacilli</taxon>
        <taxon>Bacillales</taxon>
        <taxon>Paenibacillaceae</taxon>
        <taxon>Paenibacillus</taxon>
    </lineage>
</organism>
<evidence type="ECO:0000256" key="1">
    <source>
        <dbReference type="SAM" id="MobiDB-lite"/>
    </source>
</evidence>
<feature type="region of interest" description="Disordered" evidence="1">
    <location>
        <begin position="24"/>
        <end position="52"/>
    </location>
</feature>
<dbReference type="RefSeq" id="WP_091180693.1">
    <property type="nucleotide sequence ID" value="NZ_FOMT01000001.1"/>
</dbReference>
<dbReference type="InterPro" id="IPR014247">
    <property type="entry name" value="Spore_lipoprot_YhcN/YlaJ"/>
</dbReference>
<dbReference type="NCBIfam" id="TIGR02898">
    <property type="entry name" value="spore_YhcN_YlaJ"/>
    <property type="match status" value="1"/>
</dbReference>
<proteinExistence type="predicted"/>
<feature type="signal peptide" evidence="2">
    <location>
        <begin position="1"/>
        <end position="22"/>
    </location>
</feature>
<keyword evidence="4" id="KW-1185">Reference proteome</keyword>
<dbReference type="AlphaFoldDB" id="A0A1I1TN90"/>
<reference evidence="4" key="1">
    <citation type="submission" date="2016-10" db="EMBL/GenBank/DDBJ databases">
        <authorList>
            <person name="Varghese N."/>
            <person name="Submissions S."/>
        </authorList>
    </citation>
    <scope>NUCLEOTIDE SEQUENCE [LARGE SCALE GENOMIC DNA]</scope>
    <source>
        <strain evidence="4">CGMCC 1.10784</strain>
    </source>
</reference>
<dbReference type="InterPro" id="IPR019076">
    <property type="entry name" value="Spore_lipoprot_YhcN/YlaJ-like"/>
</dbReference>
<evidence type="ECO:0000313" key="3">
    <source>
        <dbReference type="EMBL" id="SFD58668.1"/>
    </source>
</evidence>
<dbReference type="Proteomes" id="UP000198855">
    <property type="component" value="Unassembled WGS sequence"/>
</dbReference>
<dbReference type="EMBL" id="FOMT01000001">
    <property type="protein sequence ID" value="SFD58668.1"/>
    <property type="molecule type" value="Genomic_DNA"/>
</dbReference>
<feature type="chain" id="PRO_5039078030" evidence="2">
    <location>
        <begin position="23"/>
        <end position="180"/>
    </location>
</feature>
<dbReference type="GO" id="GO:0030435">
    <property type="term" value="P:sporulation resulting in formation of a cellular spore"/>
    <property type="evidence" value="ECO:0007669"/>
    <property type="project" value="InterPro"/>
</dbReference>
<evidence type="ECO:0000256" key="2">
    <source>
        <dbReference type="SAM" id="SignalP"/>
    </source>
</evidence>
<accession>A0A1I1TN90</accession>
<protein>
    <submittedName>
        <fullName evidence="3">Sporulation lipoprotein, YhcN/YlaJ family</fullName>
    </submittedName>
</protein>
<evidence type="ECO:0000313" key="4">
    <source>
        <dbReference type="Proteomes" id="UP000198855"/>
    </source>
</evidence>
<gene>
    <name evidence="3" type="ORF">SAMN05216378_0540</name>
</gene>
<keyword evidence="3" id="KW-0449">Lipoprotein</keyword>
<dbReference type="Pfam" id="PF09580">
    <property type="entry name" value="Spore_YhcN_YlaJ"/>
    <property type="match status" value="1"/>
</dbReference>
<dbReference type="PROSITE" id="PS51257">
    <property type="entry name" value="PROKAR_LIPOPROTEIN"/>
    <property type="match status" value="1"/>
</dbReference>
<dbReference type="OrthoDB" id="2381329at2"/>
<keyword evidence="2" id="KW-0732">Signal</keyword>
<name>A0A1I1TN90_9BACL</name>
<sequence>MYRKLIAAIAIAAITAGCGTVARNETSPSPQNNGSVRAQQTSPQKKQIANPEQVSKHLEQLAMGIKGVTNAHCVVLGNTAVVGIDVDSKLDRSRVGTIKYSVAEAFHKDPYGIDAIVTADMDLSQRLNEIGADIRRGRPVTGFAEEMADIIGRIVPQIPREVMPQDPEVQQRANNLHKLH</sequence>